<evidence type="ECO:0008006" key="4">
    <source>
        <dbReference type="Google" id="ProtNLM"/>
    </source>
</evidence>
<organism evidence="2 3">
    <name type="scientific">Dawidia soli</name>
    <dbReference type="NCBI Taxonomy" id="2782352"/>
    <lineage>
        <taxon>Bacteria</taxon>
        <taxon>Pseudomonadati</taxon>
        <taxon>Bacteroidota</taxon>
        <taxon>Cytophagia</taxon>
        <taxon>Cytophagales</taxon>
        <taxon>Chryseotaleaceae</taxon>
        <taxon>Dawidia</taxon>
    </lineage>
</organism>
<evidence type="ECO:0000313" key="3">
    <source>
        <dbReference type="Proteomes" id="UP001319180"/>
    </source>
</evidence>
<comment type="caution">
    <text evidence="2">The sequence shown here is derived from an EMBL/GenBank/DDBJ whole genome shotgun (WGS) entry which is preliminary data.</text>
</comment>
<dbReference type="AlphaFoldDB" id="A0AAP2GG05"/>
<evidence type="ECO:0000313" key="2">
    <source>
        <dbReference type="EMBL" id="MBT1685040.1"/>
    </source>
</evidence>
<dbReference type="Gene3D" id="1.10.287.1490">
    <property type="match status" value="1"/>
</dbReference>
<dbReference type="PROSITE" id="PS51257">
    <property type="entry name" value="PROKAR_LIPOPROTEIN"/>
    <property type="match status" value="1"/>
</dbReference>
<protein>
    <recommendedName>
        <fullName evidence="4">Lipoprotein</fullName>
    </recommendedName>
</protein>
<proteinExistence type="predicted"/>
<dbReference type="Proteomes" id="UP001319180">
    <property type="component" value="Unassembled WGS sequence"/>
</dbReference>
<evidence type="ECO:0000256" key="1">
    <source>
        <dbReference type="SAM" id="Coils"/>
    </source>
</evidence>
<gene>
    <name evidence="2" type="ORF">KK078_00655</name>
</gene>
<dbReference type="EMBL" id="JAHESC010000001">
    <property type="protein sequence ID" value="MBT1685040.1"/>
    <property type="molecule type" value="Genomic_DNA"/>
</dbReference>
<reference evidence="2 3" key="1">
    <citation type="submission" date="2021-05" db="EMBL/GenBank/DDBJ databases">
        <title>A Polyphasic approach of four new species of the genus Ohtaekwangia: Ohtaekwangia histidinii sp. nov., Ohtaekwangia cretensis sp. nov., Ohtaekwangia indiensis sp. nov., Ohtaekwangia reichenbachii sp. nov. from diverse environment.</title>
        <authorList>
            <person name="Octaviana S."/>
        </authorList>
    </citation>
    <scope>NUCLEOTIDE SEQUENCE [LARGE SCALE GENOMIC DNA]</scope>
    <source>
        <strain evidence="2 3">PWU37</strain>
    </source>
</reference>
<keyword evidence="1" id="KW-0175">Coiled coil</keyword>
<dbReference type="RefSeq" id="WP_254088294.1">
    <property type="nucleotide sequence ID" value="NZ_JAHESC010000001.1"/>
</dbReference>
<keyword evidence="3" id="KW-1185">Reference proteome</keyword>
<name>A0AAP2GG05_9BACT</name>
<accession>A0AAP2GG05</accession>
<feature type="coiled-coil region" evidence="1">
    <location>
        <begin position="88"/>
        <end position="185"/>
    </location>
</feature>
<sequence length="248" mass="28061">MTKNLVFALPLAALVFGCDTKEKDQLRSQVDSLKVELETSQKMANTLTEVGVLMDSIDASRQLLRVNMVEGTTYDDYTSRMKDINGYVRDTQKKIDDLEKSVASSNSKNSANAKLLKKLKADLESKTQEIVQLQEQVEKYRSENQNLISTVSMQEAELSDKQIQIETKTQELALIEARVQELMIQSKMTEADAYFARAQAVEEAANRTKLAPRKKKETLKEAVELYKKALSMGKNEAQDKITELEKKI</sequence>